<name>A0ABR9DVD9_9MICO</name>
<protein>
    <submittedName>
        <fullName evidence="1">Alkaline phosphatase family protein</fullName>
    </submittedName>
</protein>
<dbReference type="Proteomes" id="UP000642107">
    <property type="component" value="Unassembled WGS sequence"/>
</dbReference>
<accession>A0ABR9DVD9</accession>
<dbReference type="EMBL" id="JACZDF010000008">
    <property type="protein sequence ID" value="MBD9700287.1"/>
    <property type="molecule type" value="Genomic_DNA"/>
</dbReference>
<dbReference type="InterPro" id="IPR002591">
    <property type="entry name" value="Phosphodiest/P_Trfase"/>
</dbReference>
<gene>
    <name evidence="1" type="ORF">IGS67_12440</name>
</gene>
<organism evidence="1 2">
    <name type="scientific">Flavimobilis rhizosphaerae</name>
    <dbReference type="NCBI Taxonomy" id="2775421"/>
    <lineage>
        <taxon>Bacteria</taxon>
        <taxon>Bacillati</taxon>
        <taxon>Actinomycetota</taxon>
        <taxon>Actinomycetes</taxon>
        <taxon>Micrococcales</taxon>
        <taxon>Jonesiaceae</taxon>
        <taxon>Flavimobilis</taxon>
    </lineage>
</organism>
<dbReference type="Gene3D" id="3.40.720.10">
    <property type="entry name" value="Alkaline Phosphatase, subunit A"/>
    <property type="match status" value="1"/>
</dbReference>
<keyword evidence="2" id="KW-1185">Reference proteome</keyword>
<comment type="caution">
    <text evidence="1">The sequence shown here is derived from an EMBL/GenBank/DDBJ whole genome shotgun (WGS) entry which is preliminary data.</text>
</comment>
<dbReference type="Pfam" id="PF01663">
    <property type="entry name" value="Phosphodiest"/>
    <property type="match status" value="1"/>
</dbReference>
<reference evidence="1 2" key="1">
    <citation type="submission" date="2020-09" db="EMBL/GenBank/DDBJ databases">
        <title>Flavimobilis rhizosphaerae sp. nov., isolated from rhizosphere soil of Spartina alterniflora.</title>
        <authorList>
            <person name="Hanqin C."/>
        </authorList>
    </citation>
    <scope>NUCLEOTIDE SEQUENCE [LARGE SCALE GENOMIC DNA]</scope>
    <source>
        <strain evidence="1 2">GY 10621</strain>
    </source>
</reference>
<evidence type="ECO:0000313" key="2">
    <source>
        <dbReference type="Proteomes" id="UP000642107"/>
    </source>
</evidence>
<dbReference type="SUPFAM" id="SSF53649">
    <property type="entry name" value="Alkaline phosphatase-like"/>
    <property type="match status" value="1"/>
</dbReference>
<sequence>MQTRLARAGLRPPDHELSLGAVLLAAADAAGAVVAARTSLDGAERTGAEARALLRLPRAERVVVVLVDGLGLAQLRERRGHAPTLRPFLDGARALCSAFPSTTASSLGLLGTGCAPGLTGMVGYTARGADGRLGNLVSWTGLGDPADVQREPTVLEQASAGGLPVTSVGLRRFDGSGLTRAVLRGARHVGVDDLGARADAAARALRAPGLVYLYFGEVDKVGHHAGWTSDAWGDAVTDVDRAIGRLLRVVPRGTLVLVTADHGMVDVDLAHRHDVTAAPHLTEDVTMIAGEPRMSHVHVRNGAEPGVVAQRWQDVLGDDAVVLTRDDAVGAGLLGPLAEHVAPTVGDVLVLATGQATVVDPRTQSAASLGLRGVHGSLTPAETDVPLVALTT</sequence>
<proteinExistence type="predicted"/>
<evidence type="ECO:0000313" key="1">
    <source>
        <dbReference type="EMBL" id="MBD9700287.1"/>
    </source>
</evidence>
<dbReference type="InterPro" id="IPR017850">
    <property type="entry name" value="Alkaline_phosphatase_core_sf"/>
</dbReference>
<dbReference type="PANTHER" id="PTHR10151">
    <property type="entry name" value="ECTONUCLEOTIDE PYROPHOSPHATASE/PHOSPHODIESTERASE"/>
    <property type="match status" value="1"/>
</dbReference>
<dbReference type="PANTHER" id="PTHR10151:SF120">
    <property type="entry name" value="BIS(5'-ADENOSYL)-TRIPHOSPHATASE"/>
    <property type="match status" value="1"/>
</dbReference>